<dbReference type="EC" id="2.1.1.-" evidence="6"/>
<keyword evidence="4 6" id="KW-0808">Transferase</keyword>
<keyword evidence="7" id="KW-0687">Ribonucleoprotein</keyword>
<feature type="binding site" evidence="6">
    <location>
        <position position="130"/>
    </location>
    <ligand>
        <name>S-adenosyl-L-methionine</name>
        <dbReference type="ChEBI" id="CHEBI:59789"/>
    </ligand>
</feature>
<sequence length="278" mass="31545">MSNTIYLGYYFKVAPLQPATEILIAELGYAGFESFVETETGVTAYIQKEEWFEGILEDIFVLSNDEFEITYTFDEIEQVNWNSEWEKNFNPIIVDDLCSVRAPFHEKPNTKFDIIIEPKMSFGTGHHETTHMMIQHLLKNDFQGKSVLDMGCGTGVLAILAAMKGAASIDAIDIDNWCYLNSVENAERNNTPHVQVFEGDASLLTGKTYDVIIANINRNILLQDISVYASCLNKNGILYLSGFYNDDIPMIEEECTKNGLVFQSKLERNNWVALQFKN</sequence>
<evidence type="ECO:0000256" key="2">
    <source>
        <dbReference type="ARBA" id="ARBA00022490"/>
    </source>
</evidence>
<dbReference type="EMBL" id="CP113088">
    <property type="protein sequence ID" value="WAC01783.1"/>
    <property type="molecule type" value="Genomic_DNA"/>
</dbReference>
<dbReference type="GO" id="GO:0032259">
    <property type="term" value="P:methylation"/>
    <property type="evidence" value="ECO:0007669"/>
    <property type="project" value="UniProtKB-KW"/>
</dbReference>
<accession>A0A9E8MUI0</accession>
<dbReference type="InterPro" id="IPR050078">
    <property type="entry name" value="Ribosomal_L11_MeTrfase_PrmA"/>
</dbReference>
<gene>
    <name evidence="6 7" type="primary">prmA</name>
    <name evidence="7" type="ORF">N7U66_18140</name>
</gene>
<keyword evidence="8" id="KW-1185">Reference proteome</keyword>
<dbReference type="InterPro" id="IPR004498">
    <property type="entry name" value="Ribosomal_PrmA_MeTrfase"/>
</dbReference>
<keyword evidence="3 6" id="KW-0489">Methyltransferase</keyword>
<evidence type="ECO:0000256" key="1">
    <source>
        <dbReference type="ARBA" id="ARBA00009741"/>
    </source>
</evidence>
<dbReference type="KEGG" id="lnu:N7U66_18140"/>
<evidence type="ECO:0000313" key="7">
    <source>
        <dbReference type="EMBL" id="WAC01783.1"/>
    </source>
</evidence>
<comment type="catalytic activity">
    <reaction evidence="6">
        <text>L-lysyl-[protein] + 3 S-adenosyl-L-methionine = N(6),N(6),N(6)-trimethyl-L-lysyl-[protein] + 3 S-adenosyl-L-homocysteine + 3 H(+)</text>
        <dbReference type="Rhea" id="RHEA:54192"/>
        <dbReference type="Rhea" id="RHEA-COMP:9752"/>
        <dbReference type="Rhea" id="RHEA-COMP:13826"/>
        <dbReference type="ChEBI" id="CHEBI:15378"/>
        <dbReference type="ChEBI" id="CHEBI:29969"/>
        <dbReference type="ChEBI" id="CHEBI:57856"/>
        <dbReference type="ChEBI" id="CHEBI:59789"/>
        <dbReference type="ChEBI" id="CHEBI:61961"/>
    </reaction>
</comment>
<proteinExistence type="inferred from homology"/>
<keyword evidence="2 6" id="KW-0963">Cytoplasm</keyword>
<dbReference type="GO" id="GO:0005737">
    <property type="term" value="C:cytoplasm"/>
    <property type="evidence" value="ECO:0007669"/>
    <property type="project" value="UniProtKB-SubCell"/>
</dbReference>
<feature type="binding site" evidence="6">
    <location>
        <position position="215"/>
    </location>
    <ligand>
        <name>S-adenosyl-L-methionine</name>
        <dbReference type="ChEBI" id="CHEBI:59789"/>
    </ligand>
</feature>
<feature type="binding site" evidence="6">
    <location>
        <position position="173"/>
    </location>
    <ligand>
        <name>S-adenosyl-L-methionine</name>
        <dbReference type="ChEBI" id="CHEBI:59789"/>
    </ligand>
</feature>
<dbReference type="AlphaFoldDB" id="A0A9E8MUI0"/>
<evidence type="ECO:0000256" key="5">
    <source>
        <dbReference type="ARBA" id="ARBA00022691"/>
    </source>
</evidence>
<dbReference type="PANTHER" id="PTHR43648:SF1">
    <property type="entry name" value="ELECTRON TRANSFER FLAVOPROTEIN BETA SUBUNIT LYSINE METHYLTRANSFERASE"/>
    <property type="match status" value="1"/>
</dbReference>
<dbReference type="GO" id="GO:0008276">
    <property type="term" value="F:protein methyltransferase activity"/>
    <property type="evidence" value="ECO:0007669"/>
    <property type="project" value="UniProtKB-UniRule"/>
</dbReference>
<feature type="binding site" evidence="6">
    <location>
        <position position="151"/>
    </location>
    <ligand>
        <name>S-adenosyl-L-methionine</name>
        <dbReference type="ChEBI" id="CHEBI:59789"/>
    </ligand>
</feature>
<dbReference type="Pfam" id="PF06325">
    <property type="entry name" value="PrmA"/>
    <property type="match status" value="1"/>
</dbReference>
<comment type="subcellular location">
    <subcellularLocation>
        <location evidence="6">Cytoplasm</location>
    </subcellularLocation>
</comment>
<dbReference type="NCBIfam" id="NF001785">
    <property type="entry name" value="PRK00517.2-2"/>
    <property type="match status" value="1"/>
</dbReference>
<dbReference type="Gene3D" id="3.40.50.150">
    <property type="entry name" value="Vaccinia Virus protein VP39"/>
    <property type="match status" value="1"/>
</dbReference>
<dbReference type="CDD" id="cd02440">
    <property type="entry name" value="AdoMet_MTases"/>
    <property type="match status" value="1"/>
</dbReference>
<protein>
    <recommendedName>
        <fullName evidence="6">Ribosomal protein L11 methyltransferase</fullName>
        <shortName evidence="6">L11 Mtase</shortName>
        <ecNumber evidence="6">2.1.1.-</ecNumber>
    </recommendedName>
</protein>
<comment type="similarity">
    <text evidence="1 6">Belongs to the methyltransferase superfamily. PrmA family.</text>
</comment>
<evidence type="ECO:0000256" key="6">
    <source>
        <dbReference type="HAMAP-Rule" id="MF_00735"/>
    </source>
</evidence>
<dbReference type="RefSeq" id="WP_267676381.1">
    <property type="nucleotide sequence ID" value="NZ_CP113088.1"/>
</dbReference>
<dbReference type="SUPFAM" id="SSF53335">
    <property type="entry name" value="S-adenosyl-L-methionine-dependent methyltransferases"/>
    <property type="match status" value="1"/>
</dbReference>
<keyword evidence="7" id="KW-0689">Ribosomal protein</keyword>
<evidence type="ECO:0000313" key="8">
    <source>
        <dbReference type="Proteomes" id="UP001164705"/>
    </source>
</evidence>
<organism evidence="7 8">
    <name type="scientific">Lacinutrix neustonica</name>
    <dbReference type="NCBI Taxonomy" id="2980107"/>
    <lineage>
        <taxon>Bacteria</taxon>
        <taxon>Pseudomonadati</taxon>
        <taxon>Bacteroidota</taxon>
        <taxon>Flavobacteriia</taxon>
        <taxon>Flavobacteriales</taxon>
        <taxon>Flavobacteriaceae</taxon>
        <taxon>Lacinutrix</taxon>
    </lineage>
</organism>
<dbReference type="HAMAP" id="MF_00735">
    <property type="entry name" value="Methyltr_PrmA"/>
    <property type="match status" value="1"/>
</dbReference>
<dbReference type="PIRSF" id="PIRSF000401">
    <property type="entry name" value="RPL11_MTase"/>
    <property type="match status" value="1"/>
</dbReference>
<dbReference type="Proteomes" id="UP001164705">
    <property type="component" value="Chromosome"/>
</dbReference>
<reference evidence="7" key="1">
    <citation type="submission" date="2022-11" db="EMBL/GenBank/DDBJ databases">
        <title>Lacinutrix neustonica HL-RS19T sp. nov., isolated from the surface microlayer sample of brackish Lake Shihwa.</title>
        <authorList>
            <person name="Choi J.Y."/>
            <person name="Hwang C.Y."/>
        </authorList>
    </citation>
    <scope>NUCLEOTIDE SEQUENCE</scope>
    <source>
        <strain evidence="7">HL-RS19</strain>
    </source>
</reference>
<keyword evidence="5 6" id="KW-0949">S-adenosyl-L-methionine</keyword>
<dbReference type="InterPro" id="IPR029063">
    <property type="entry name" value="SAM-dependent_MTases_sf"/>
</dbReference>
<dbReference type="PANTHER" id="PTHR43648">
    <property type="entry name" value="ELECTRON TRANSFER FLAVOPROTEIN BETA SUBUNIT LYSINE METHYLTRANSFERASE"/>
    <property type="match status" value="1"/>
</dbReference>
<dbReference type="GO" id="GO:0005840">
    <property type="term" value="C:ribosome"/>
    <property type="evidence" value="ECO:0007669"/>
    <property type="project" value="UniProtKB-KW"/>
</dbReference>
<evidence type="ECO:0000256" key="3">
    <source>
        <dbReference type="ARBA" id="ARBA00022603"/>
    </source>
</evidence>
<name>A0A9E8MUI0_9FLAO</name>
<evidence type="ECO:0000256" key="4">
    <source>
        <dbReference type="ARBA" id="ARBA00022679"/>
    </source>
</evidence>
<comment type="function">
    <text evidence="6">Methylates ribosomal protein L11.</text>
</comment>